<accession>A0ACC1YUQ6</accession>
<evidence type="ECO:0000313" key="2">
    <source>
        <dbReference type="Proteomes" id="UP001164539"/>
    </source>
</evidence>
<dbReference type="Proteomes" id="UP001164539">
    <property type="component" value="Chromosome 1"/>
</dbReference>
<name>A0ACC1YUQ6_MELAZ</name>
<evidence type="ECO:0000313" key="1">
    <source>
        <dbReference type="EMBL" id="KAJ4727491.1"/>
    </source>
</evidence>
<gene>
    <name evidence="1" type="ORF">OWV82_000579</name>
</gene>
<dbReference type="EMBL" id="CM051394">
    <property type="protein sequence ID" value="KAJ4727491.1"/>
    <property type="molecule type" value="Genomic_DNA"/>
</dbReference>
<comment type="caution">
    <text evidence="1">The sequence shown here is derived from an EMBL/GenBank/DDBJ whole genome shotgun (WGS) entry which is preliminary data.</text>
</comment>
<protein>
    <submittedName>
        <fullName evidence="1">F15k9.21, putative isoform 2</fullName>
    </submittedName>
</protein>
<keyword evidence="2" id="KW-1185">Reference proteome</keyword>
<reference evidence="1 2" key="1">
    <citation type="journal article" date="2023" name="Science">
        <title>Complex scaffold remodeling in plant triterpene biosynthesis.</title>
        <authorList>
            <person name="De La Pena R."/>
            <person name="Hodgson H."/>
            <person name="Liu J.C."/>
            <person name="Stephenson M.J."/>
            <person name="Martin A.C."/>
            <person name="Owen C."/>
            <person name="Harkess A."/>
            <person name="Leebens-Mack J."/>
            <person name="Jimenez L.E."/>
            <person name="Osbourn A."/>
            <person name="Sattely E.S."/>
        </authorList>
    </citation>
    <scope>NUCLEOTIDE SEQUENCE [LARGE SCALE GENOMIC DNA]</scope>
    <source>
        <strain evidence="2">cv. JPN11</strain>
        <tissue evidence="1">Leaf</tissue>
    </source>
</reference>
<organism evidence="1 2">
    <name type="scientific">Melia azedarach</name>
    <name type="common">Chinaberry tree</name>
    <dbReference type="NCBI Taxonomy" id="155640"/>
    <lineage>
        <taxon>Eukaryota</taxon>
        <taxon>Viridiplantae</taxon>
        <taxon>Streptophyta</taxon>
        <taxon>Embryophyta</taxon>
        <taxon>Tracheophyta</taxon>
        <taxon>Spermatophyta</taxon>
        <taxon>Magnoliopsida</taxon>
        <taxon>eudicotyledons</taxon>
        <taxon>Gunneridae</taxon>
        <taxon>Pentapetalae</taxon>
        <taxon>rosids</taxon>
        <taxon>malvids</taxon>
        <taxon>Sapindales</taxon>
        <taxon>Meliaceae</taxon>
        <taxon>Melia</taxon>
    </lineage>
</organism>
<sequence length="275" mass="30877">MQGEGSLEMEFTDIETSADSLDSSAVFHIIKDVVAFVLYMHQQIPSILQDISVEFDALRTEYKESEMALRESEVKAASRRKHLSRMREIKHGIRRLGKLMNTVSSLQTALQLVICEIPNIQEVLFILGASPLRPLQVYQLCFSNGKSISKGEIDFSKSKAAEVLSRKAIRALISKGAGSVSYPGPTKLFVLVKASSALDLPLHFLPKRDFRCSKKIVPFRLRFKCKIQDREMNATDQASQTCCSTNLTDSNSNDFIWFQCRHIIKGIASSIPTEE</sequence>
<proteinExistence type="predicted"/>